<protein>
    <recommendedName>
        <fullName evidence="5">L-rhamnose mutarotase</fullName>
        <ecNumber evidence="5">5.1.3.32</ecNumber>
    </recommendedName>
</protein>
<dbReference type="RefSeq" id="WP_047886285.1">
    <property type="nucleotide sequence ID" value="NZ_LDOU01000015.1"/>
</dbReference>
<evidence type="ECO:0000313" key="6">
    <source>
        <dbReference type="EMBL" id="KLV08397.1"/>
    </source>
</evidence>
<dbReference type="GO" id="GO:0005737">
    <property type="term" value="C:cytoplasm"/>
    <property type="evidence" value="ECO:0007669"/>
    <property type="project" value="InterPro"/>
</dbReference>
<dbReference type="EC" id="5.1.3.32" evidence="5"/>
<dbReference type="NCBIfam" id="TIGR02625">
    <property type="entry name" value="YiiL_rotase"/>
    <property type="match status" value="1"/>
</dbReference>
<sequence length="113" mass="13382">MTQQQSQRPKLRLASVMQLKPSTEQTYKERHNALWPEMATLLKTHGAHQYSIFLHPETLQLFAYLEVDDAARWQAIADSEVCQRWWCYMSDIMLVNDDLSPKHTSLTDMFYFE</sequence>
<proteinExistence type="predicted"/>
<evidence type="ECO:0000313" key="7">
    <source>
        <dbReference type="Proteomes" id="UP000035909"/>
    </source>
</evidence>
<dbReference type="InterPro" id="IPR013448">
    <property type="entry name" value="L-rhamnose_mutarotase"/>
</dbReference>
<evidence type="ECO:0000256" key="1">
    <source>
        <dbReference type="ARBA" id="ARBA00022490"/>
    </source>
</evidence>
<dbReference type="InterPro" id="IPR011008">
    <property type="entry name" value="Dimeric_a/b-barrel"/>
</dbReference>
<reference evidence="6 7" key="1">
    <citation type="submission" date="2015-05" db="EMBL/GenBank/DDBJ databases">
        <title>Photobacterium galathea sp. nov.</title>
        <authorList>
            <person name="Machado H."/>
            <person name="Gram L."/>
        </authorList>
    </citation>
    <scope>NUCLEOTIDE SEQUENCE [LARGE SCALE GENOMIC DNA]</scope>
    <source>
        <strain evidence="6 7">DSM 22954</strain>
    </source>
</reference>
<dbReference type="InterPro" id="IPR008000">
    <property type="entry name" value="Rham/fucose_mutarotase"/>
</dbReference>
<evidence type="ECO:0000256" key="3">
    <source>
        <dbReference type="ARBA" id="ARBA00023277"/>
    </source>
</evidence>
<keyword evidence="4" id="KW-0684">Rhamnose metabolism</keyword>
<keyword evidence="1" id="KW-0963">Cytoplasm</keyword>
<dbReference type="GO" id="GO:0062192">
    <property type="term" value="F:L-rhamnose mutarotase activity"/>
    <property type="evidence" value="ECO:0007669"/>
    <property type="project" value="UniProtKB-UniRule"/>
</dbReference>
<dbReference type="EMBL" id="LDOU01000015">
    <property type="protein sequence ID" value="KLV08397.1"/>
    <property type="molecule type" value="Genomic_DNA"/>
</dbReference>
<keyword evidence="7" id="KW-1185">Reference proteome</keyword>
<dbReference type="PANTHER" id="PTHR34389:SF2">
    <property type="entry name" value="L-RHAMNOSE MUTAROTASE"/>
    <property type="match status" value="1"/>
</dbReference>
<dbReference type="OrthoDB" id="9799608at2"/>
<dbReference type="GO" id="GO:0019301">
    <property type="term" value="P:rhamnose catabolic process"/>
    <property type="evidence" value="ECO:0007669"/>
    <property type="project" value="UniProtKB-UniRule"/>
</dbReference>
<dbReference type="Proteomes" id="UP000035909">
    <property type="component" value="Unassembled WGS sequence"/>
</dbReference>
<name>A0A0J1K1S7_9GAMM</name>
<dbReference type="PATRIC" id="fig|320778.3.peg.3621"/>
<comment type="caution">
    <text evidence="6">The sequence shown here is derived from an EMBL/GenBank/DDBJ whole genome shotgun (WGS) entry which is preliminary data.</text>
</comment>
<evidence type="ECO:0000256" key="5">
    <source>
        <dbReference type="NCBIfam" id="TIGR02625"/>
    </source>
</evidence>
<evidence type="ECO:0000256" key="4">
    <source>
        <dbReference type="ARBA" id="ARBA00023308"/>
    </source>
</evidence>
<keyword evidence="2" id="KW-0413">Isomerase</keyword>
<accession>A0A0J1K1S7</accession>
<dbReference type="STRING" id="320778.ABT57_16635"/>
<dbReference type="Gene3D" id="3.30.70.100">
    <property type="match status" value="1"/>
</dbReference>
<gene>
    <name evidence="6" type="ORF">ABT57_16635</name>
</gene>
<organism evidence="6 7">
    <name type="scientific">Photobacterium ganghwense</name>
    <dbReference type="NCBI Taxonomy" id="320778"/>
    <lineage>
        <taxon>Bacteria</taxon>
        <taxon>Pseudomonadati</taxon>
        <taxon>Pseudomonadota</taxon>
        <taxon>Gammaproteobacteria</taxon>
        <taxon>Vibrionales</taxon>
        <taxon>Vibrionaceae</taxon>
        <taxon>Photobacterium</taxon>
    </lineage>
</organism>
<dbReference type="AlphaFoldDB" id="A0A0J1K1S7"/>
<dbReference type="Pfam" id="PF05336">
    <property type="entry name" value="rhaM"/>
    <property type="match status" value="1"/>
</dbReference>
<evidence type="ECO:0000256" key="2">
    <source>
        <dbReference type="ARBA" id="ARBA00023235"/>
    </source>
</evidence>
<keyword evidence="3" id="KW-0119">Carbohydrate metabolism</keyword>
<dbReference type="SUPFAM" id="SSF54909">
    <property type="entry name" value="Dimeric alpha+beta barrel"/>
    <property type="match status" value="1"/>
</dbReference>
<dbReference type="PANTHER" id="PTHR34389">
    <property type="entry name" value="L-RHAMNOSE MUTAROTASE"/>
    <property type="match status" value="1"/>
</dbReference>